<gene>
    <name evidence="2" type="ORF">ACFQ5T_03595</name>
</gene>
<reference evidence="3" key="1">
    <citation type="journal article" date="2019" name="Int. J. Syst. Evol. Microbiol.">
        <title>The Global Catalogue of Microorganisms (GCM) 10K type strain sequencing project: providing services to taxonomists for standard genome sequencing and annotation.</title>
        <authorList>
            <consortium name="The Broad Institute Genomics Platform"/>
            <consortium name="The Broad Institute Genome Sequencing Center for Infectious Disease"/>
            <person name="Wu L."/>
            <person name="Ma J."/>
        </authorList>
    </citation>
    <scope>NUCLEOTIDE SEQUENCE [LARGE SCALE GENOMIC DNA]</scope>
    <source>
        <strain evidence="3">CCM 8906</strain>
    </source>
</reference>
<proteinExistence type="predicted"/>
<evidence type="ECO:0000313" key="3">
    <source>
        <dbReference type="Proteomes" id="UP001597195"/>
    </source>
</evidence>
<comment type="caution">
    <text evidence="2">The sequence shown here is derived from an EMBL/GenBank/DDBJ whole genome shotgun (WGS) entry which is preliminary data.</text>
</comment>
<organism evidence="2 3">
    <name type="scientific">Levilactobacillus fuyuanensis</name>
    <dbReference type="NCBI Taxonomy" id="2486022"/>
    <lineage>
        <taxon>Bacteria</taxon>
        <taxon>Bacillati</taxon>
        <taxon>Bacillota</taxon>
        <taxon>Bacilli</taxon>
        <taxon>Lactobacillales</taxon>
        <taxon>Lactobacillaceae</taxon>
        <taxon>Levilactobacillus</taxon>
    </lineage>
</organism>
<accession>A0ABW4H297</accession>
<keyword evidence="1" id="KW-0812">Transmembrane</keyword>
<evidence type="ECO:0000256" key="1">
    <source>
        <dbReference type="SAM" id="Phobius"/>
    </source>
</evidence>
<name>A0ABW4H297_9LACO</name>
<dbReference type="Proteomes" id="UP001597195">
    <property type="component" value="Unassembled WGS sequence"/>
</dbReference>
<protein>
    <submittedName>
        <fullName evidence="2">Uncharacterized protein</fullName>
    </submittedName>
</protein>
<feature type="transmembrane region" description="Helical" evidence="1">
    <location>
        <begin position="29"/>
        <end position="49"/>
    </location>
</feature>
<keyword evidence="1" id="KW-1133">Transmembrane helix</keyword>
<evidence type="ECO:0000313" key="2">
    <source>
        <dbReference type="EMBL" id="MFD1548766.1"/>
    </source>
</evidence>
<keyword evidence="1" id="KW-0472">Membrane</keyword>
<keyword evidence="3" id="KW-1185">Reference proteome</keyword>
<dbReference type="EMBL" id="JBHTOM010000004">
    <property type="protein sequence ID" value="MFD1548766.1"/>
    <property type="molecule type" value="Genomic_DNA"/>
</dbReference>
<sequence length="50" mass="5406">MCDLSIWVDTDKDRYLSDQVGLTWLKAMLAVRAVPINSAVGILLVAVCAA</sequence>
<dbReference type="RefSeq" id="WP_164508828.1">
    <property type="nucleotide sequence ID" value="NZ_JBHTOM010000004.1"/>
</dbReference>